<comment type="caution">
    <text evidence="2">The sequence shown here is derived from an EMBL/GenBank/DDBJ whole genome shotgun (WGS) entry which is preliminary data.</text>
</comment>
<proteinExistence type="predicted"/>
<dbReference type="RefSeq" id="WP_133766888.1">
    <property type="nucleotide sequence ID" value="NZ_BAAARP010000005.1"/>
</dbReference>
<dbReference type="SUPFAM" id="SSF142433">
    <property type="entry name" value="CinA-like"/>
    <property type="match status" value="1"/>
</dbReference>
<accession>A0A4R7FI68</accession>
<dbReference type="OrthoDB" id="1253990at2"/>
<evidence type="ECO:0000259" key="1">
    <source>
        <dbReference type="Pfam" id="PF02464"/>
    </source>
</evidence>
<dbReference type="InterPro" id="IPR008136">
    <property type="entry name" value="CinA_C"/>
</dbReference>
<protein>
    <submittedName>
        <fullName evidence="2">Competence/damage-inducible protein cinA</fullName>
    </submittedName>
</protein>
<evidence type="ECO:0000313" key="2">
    <source>
        <dbReference type="EMBL" id="TDS75611.1"/>
    </source>
</evidence>
<dbReference type="Gene3D" id="3.90.950.20">
    <property type="entry name" value="CinA-like"/>
    <property type="match status" value="1"/>
</dbReference>
<feature type="domain" description="CinA C-terminal" evidence="1">
    <location>
        <begin position="3"/>
        <end position="157"/>
    </location>
</feature>
<dbReference type="AlphaFoldDB" id="A0A4R7FI68"/>
<gene>
    <name evidence="2" type="ORF">CLV52_2718</name>
</gene>
<sequence length="161" mass="16105">MSAERILELLRADGRTLAVAESLTGGLLADAFVRVPGASAALLGAVVAYATPVKHSVLGVDAGLLDREGPVDPEVVRQMADGVRRALAVDDRPADVGVATTGVAGPGAQDGKAAGTVWVGVAVGERLVARGSALPGDRSAVRGGAVDLALALLLEVLEAPE</sequence>
<dbReference type="Pfam" id="PF02464">
    <property type="entry name" value="CinA"/>
    <property type="match status" value="1"/>
</dbReference>
<reference evidence="2 3" key="1">
    <citation type="submission" date="2019-03" db="EMBL/GenBank/DDBJ databases">
        <title>Genomic Encyclopedia of Archaeal and Bacterial Type Strains, Phase II (KMG-II): from individual species to whole genera.</title>
        <authorList>
            <person name="Goeker M."/>
        </authorList>
    </citation>
    <scope>NUCLEOTIDE SEQUENCE [LARGE SCALE GENOMIC DNA]</scope>
    <source>
        <strain evidence="2 3">DSM 24782</strain>
    </source>
</reference>
<dbReference type="InterPro" id="IPR036653">
    <property type="entry name" value="CinA-like_C"/>
</dbReference>
<name>A0A4R7FI68_9MICO</name>
<dbReference type="EMBL" id="SOAM01000003">
    <property type="protein sequence ID" value="TDS75611.1"/>
    <property type="molecule type" value="Genomic_DNA"/>
</dbReference>
<organism evidence="2 3">
    <name type="scientific">Amnibacterium kyonggiense</name>
    <dbReference type="NCBI Taxonomy" id="595671"/>
    <lineage>
        <taxon>Bacteria</taxon>
        <taxon>Bacillati</taxon>
        <taxon>Actinomycetota</taxon>
        <taxon>Actinomycetes</taxon>
        <taxon>Micrococcales</taxon>
        <taxon>Microbacteriaceae</taxon>
        <taxon>Amnibacterium</taxon>
    </lineage>
</organism>
<evidence type="ECO:0000313" key="3">
    <source>
        <dbReference type="Proteomes" id="UP000295344"/>
    </source>
</evidence>
<dbReference type="NCBIfam" id="TIGR00199">
    <property type="entry name" value="PncC_domain"/>
    <property type="match status" value="1"/>
</dbReference>
<keyword evidence="3" id="KW-1185">Reference proteome</keyword>
<dbReference type="Proteomes" id="UP000295344">
    <property type="component" value="Unassembled WGS sequence"/>
</dbReference>